<comment type="similarity">
    <text evidence="1">Belongs to the UDPGP type 1 family.</text>
</comment>
<reference evidence="5" key="3">
    <citation type="submission" date="2024-09" db="EMBL/GenBank/DDBJ databases">
        <authorList>
            <person name="Sun Q."/>
            <person name="Mori K."/>
        </authorList>
    </citation>
    <scope>NUCLEOTIDE SEQUENCE</scope>
    <source>
        <strain evidence="5">CCM 7756</strain>
    </source>
</reference>
<reference evidence="7" key="2">
    <citation type="journal article" date="2019" name="Int. J. Syst. Evol. Microbiol.">
        <title>The Global Catalogue of Microorganisms (GCM) 10K type strain sequencing project: providing services to taxonomists for standard genome sequencing and annotation.</title>
        <authorList>
            <consortium name="The Broad Institute Genomics Platform"/>
            <consortium name="The Broad Institute Genome Sequencing Center for Infectious Disease"/>
            <person name="Wu L."/>
            <person name="Ma J."/>
        </authorList>
    </citation>
    <scope>NUCLEOTIDE SEQUENCE [LARGE SCALE GENOMIC DNA]</scope>
    <source>
        <strain evidence="7">CCM 7756</strain>
    </source>
</reference>
<accession>A0ABV7N7I5</accession>
<evidence type="ECO:0000313" key="6">
    <source>
        <dbReference type="EMBL" id="MFC3389593.1"/>
    </source>
</evidence>
<dbReference type="EMBL" id="JBHRVQ010000001">
    <property type="protein sequence ID" value="MFC3389561.1"/>
    <property type="molecule type" value="Genomic_DNA"/>
</dbReference>
<evidence type="ECO:0000313" key="7">
    <source>
        <dbReference type="Proteomes" id="UP001595637"/>
    </source>
</evidence>
<organism evidence="5 7">
    <name type="scientific">Salinicoccus sesuvii</name>
    <dbReference type="NCBI Taxonomy" id="868281"/>
    <lineage>
        <taxon>Bacteria</taxon>
        <taxon>Bacillati</taxon>
        <taxon>Bacillota</taxon>
        <taxon>Bacilli</taxon>
        <taxon>Bacillales</taxon>
        <taxon>Staphylococcaceae</taxon>
        <taxon>Salinicoccus</taxon>
    </lineage>
</organism>
<keyword evidence="3 5" id="KW-0548">Nucleotidyltransferase</keyword>
<dbReference type="InterPro" id="IPR039741">
    <property type="entry name" value="UDP-sugar_pyrophosphorylase"/>
</dbReference>
<comment type="caution">
    <text evidence="5">The sequence shown here is derived from an EMBL/GenBank/DDBJ whole genome shotgun (WGS) entry which is preliminary data.</text>
</comment>
<dbReference type="PANTHER" id="PTHR11952:SF2">
    <property type="entry name" value="LD24639P"/>
    <property type="match status" value="1"/>
</dbReference>
<dbReference type="Proteomes" id="UP001595637">
    <property type="component" value="Unassembled WGS sequence"/>
</dbReference>
<reference evidence="5" key="1">
    <citation type="journal article" date="2014" name="Int. J. Syst. Evol. Microbiol.">
        <title>Complete genome of a new Firmicutes species belonging to the dominant human colonic microbiota ('Ruminococcus bicirculans') reveals two chromosomes and a selective capacity to utilize plant glucans.</title>
        <authorList>
            <consortium name="NISC Comparative Sequencing Program"/>
            <person name="Wegmann U."/>
            <person name="Louis P."/>
            <person name="Goesmann A."/>
            <person name="Henrissat B."/>
            <person name="Duncan S.H."/>
            <person name="Flint H.J."/>
        </authorList>
    </citation>
    <scope>NUCLEOTIDE SEQUENCE</scope>
    <source>
        <strain evidence="5">CCM 7756</strain>
    </source>
</reference>
<dbReference type="GO" id="GO:0003983">
    <property type="term" value="F:UTP:glucose-1-phosphate uridylyltransferase activity"/>
    <property type="evidence" value="ECO:0007669"/>
    <property type="project" value="UniProtKB-EC"/>
</dbReference>
<name>A0ABV7N7I5_9STAP</name>
<sequence length="381" mass="43359">MITNWRPQFELLQQKEQQKLEMQYKRLDMEEIRNVYEDTYQNPSSVDMNFISEIPYTTADALDEEMLMNIAYDALGNGQVAVLLMAGGQGTRLEHLGPKGTFSFEGRSLFELQASQLKNFEDKVKTPIQWYIMTSDINHGETLGFFESNHYFGLNPVNIHFFKQEHFPALSKEGELLITEDKDILLTPNGNGGIFSALKKSGVLEDMKDRGINHIFMNNIDNVVVKVADPLLVGLHIQNENELTSKSIAPKPGESVGRLCLVDGRKSVVEYTELPEGEEAAFKNGNIGVHVFSMDYLQKISNVRMPYHLALKKLLHMDHTLQAVREEVLKFEKFYFDAFVHADTHMTLQVDRKGEFSPLKNKVGKDSIETAYKDLIDVGVF</sequence>
<dbReference type="EMBL" id="JBHRVQ010000001">
    <property type="protein sequence ID" value="MFC3389593.1"/>
    <property type="molecule type" value="Genomic_DNA"/>
</dbReference>
<dbReference type="EMBL" id="JBHRVQ010000001">
    <property type="protein sequence ID" value="MFC3386996.1"/>
    <property type="molecule type" value="Genomic_DNA"/>
</dbReference>
<gene>
    <name evidence="4" type="ORF">ACFOEO_00055</name>
    <name evidence="5" type="ORF">ACFOEO_13345</name>
    <name evidence="6" type="ORF">ACFOEO_13510</name>
</gene>
<evidence type="ECO:0000256" key="1">
    <source>
        <dbReference type="ARBA" id="ARBA00010401"/>
    </source>
</evidence>
<evidence type="ECO:0000256" key="3">
    <source>
        <dbReference type="ARBA" id="ARBA00022695"/>
    </source>
</evidence>
<protein>
    <submittedName>
        <fullName evidence="5">UTP--glucose-1-phosphate uridylyltransferase</fullName>
        <ecNumber evidence="5">2.7.7.9</ecNumber>
    </submittedName>
</protein>
<dbReference type="Pfam" id="PF01704">
    <property type="entry name" value="UDPGP"/>
    <property type="match status" value="1"/>
</dbReference>
<proteinExistence type="inferred from homology"/>
<evidence type="ECO:0000256" key="2">
    <source>
        <dbReference type="ARBA" id="ARBA00022679"/>
    </source>
</evidence>
<dbReference type="Gene3D" id="3.90.550.10">
    <property type="entry name" value="Spore Coat Polysaccharide Biosynthesis Protein SpsA, Chain A"/>
    <property type="match status" value="1"/>
</dbReference>
<evidence type="ECO:0000313" key="5">
    <source>
        <dbReference type="EMBL" id="MFC3389561.1"/>
    </source>
</evidence>
<dbReference type="EC" id="2.7.7.9" evidence="5"/>
<dbReference type="PANTHER" id="PTHR11952">
    <property type="entry name" value="UDP- GLUCOSE PYROPHOSPHORYLASE"/>
    <property type="match status" value="1"/>
</dbReference>
<keyword evidence="7" id="KW-1185">Reference proteome</keyword>
<evidence type="ECO:0000313" key="4">
    <source>
        <dbReference type="EMBL" id="MFC3386996.1"/>
    </source>
</evidence>
<dbReference type="InterPro" id="IPR029044">
    <property type="entry name" value="Nucleotide-diphossugar_trans"/>
</dbReference>
<keyword evidence="2 5" id="KW-0808">Transferase</keyword>
<dbReference type="InterPro" id="IPR002618">
    <property type="entry name" value="UDPGP_fam"/>
</dbReference>
<dbReference type="RefSeq" id="WP_380650407.1">
    <property type="nucleotide sequence ID" value="NZ_JBHRVQ010000001.1"/>
</dbReference>
<dbReference type="SUPFAM" id="SSF53448">
    <property type="entry name" value="Nucleotide-diphospho-sugar transferases"/>
    <property type="match status" value="1"/>
</dbReference>